<protein>
    <submittedName>
        <fullName evidence="2">ABC transporter permease</fullName>
    </submittedName>
</protein>
<proteinExistence type="predicted"/>
<sequence length="83" mass="9024">MRKDRGVRFWVELVLTCVSAFLFLLTLASAEWIELVLGVEPDGGDGSLEWLITAGLLVVTIVLSLLTFRDGRRAASTAPSTSD</sequence>
<evidence type="ECO:0000313" key="2">
    <source>
        <dbReference type="EMBL" id="MVQ52106.1"/>
    </source>
</evidence>
<organism evidence="2 3">
    <name type="scientific">Nocardioides agri</name>
    <dbReference type="NCBI Taxonomy" id="2682843"/>
    <lineage>
        <taxon>Bacteria</taxon>
        <taxon>Bacillati</taxon>
        <taxon>Actinomycetota</taxon>
        <taxon>Actinomycetes</taxon>
        <taxon>Propionibacteriales</taxon>
        <taxon>Nocardioidaceae</taxon>
        <taxon>Nocardioides</taxon>
    </lineage>
</organism>
<name>A0A6L6Y0B0_9ACTN</name>
<accession>A0A6L6Y0B0</accession>
<keyword evidence="3" id="KW-1185">Reference proteome</keyword>
<reference evidence="2 3" key="1">
    <citation type="submission" date="2019-12" db="EMBL/GenBank/DDBJ databases">
        <authorList>
            <person name="Huq M.A."/>
        </authorList>
    </citation>
    <scope>NUCLEOTIDE SEQUENCE [LARGE SCALE GENOMIC DNA]</scope>
    <source>
        <strain evidence="2 3">MAH-18</strain>
    </source>
</reference>
<evidence type="ECO:0000313" key="3">
    <source>
        <dbReference type="Proteomes" id="UP000473525"/>
    </source>
</evidence>
<gene>
    <name evidence="2" type="ORF">GON03_23230</name>
</gene>
<keyword evidence="1" id="KW-1133">Transmembrane helix</keyword>
<evidence type="ECO:0000256" key="1">
    <source>
        <dbReference type="SAM" id="Phobius"/>
    </source>
</evidence>
<feature type="transmembrane region" description="Helical" evidence="1">
    <location>
        <begin position="50"/>
        <end position="68"/>
    </location>
</feature>
<keyword evidence="1" id="KW-0812">Transmembrane</keyword>
<dbReference type="Proteomes" id="UP000473525">
    <property type="component" value="Unassembled WGS sequence"/>
</dbReference>
<keyword evidence="1" id="KW-0472">Membrane</keyword>
<dbReference type="EMBL" id="WSEK01000005">
    <property type="protein sequence ID" value="MVQ52106.1"/>
    <property type="molecule type" value="Genomic_DNA"/>
</dbReference>
<dbReference type="AlphaFoldDB" id="A0A6L6Y0B0"/>
<dbReference type="RefSeq" id="WP_157347229.1">
    <property type="nucleotide sequence ID" value="NZ_WSEK01000005.1"/>
</dbReference>
<comment type="caution">
    <text evidence="2">The sequence shown here is derived from an EMBL/GenBank/DDBJ whole genome shotgun (WGS) entry which is preliminary data.</text>
</comment>